<name>A0A0D0AW60_9AGAM</name>
<organism evidence="1 2">
    <name type="scientific">Suillus luteus UH-Slu-Lm8-n1</name>
    <dbReference type="NCBI Taxonomy" id="930992"/>
    <lineage>
        <taxon>Eukaryota</taxon>
        <taxon>Fungi</taxon>
        <taxon>Dikarya</taxon>
        <taxon>Basidiomycota</taxon>
        <taxon>Agaricomycotina</taxon>
        <taxon>Agaricomycetes</taxon>
        <taxon>Agaricomycetidae</taxon>
        <taxon>Boletales</taxon>
        <taxon>Suillineae</taxon>
        <taxon>Suillaceae</taxon>
        <taxon>Suillus</taxon>
    </lineage>
</organism>
<keyword evidence="2" id="KW-1185">Reference proteome</keyword>
<sequence length="86" mass="9732">MAEEAASLLLGHIIHLGCPYEWSRRGWVAGRTVHGMCLQARVNDVKPRDRCGRHYGTINTFFAQEPITRKGQRVDPSPTVMLVSER</sequence>
<protein>
    <submittedName>
        <fullName evidence="1">Unplaced genomic scaffold CY34scaffold_428, whole genome shotgun sequence</fullName>
    </submittedName>
</protein>
<dbReference type="HOGENOM" id="CLU_2499381_0_0_1"/>
<reference evidence="2" key="2">
    <citation type="submission" date="2015-01" db="EMBL/GenBank/DDBJ databases">
        <title>Evolutionary Origins and Diversification of the Mycorrhizal Mutualists.</title>
        <authorList>
            <consortium name="DOE Joint Genome Institute"/>
            <consortium name="Mycorrhizal Genomics Consortium"/>
            <person name="Kohler A."/>
            <person name="Kuo A."/>
            <person name="Nagy L.G."/>
            <person name="Floudas D."/>
            <person name="Copeland A."/>
            <person name="Barry K.W."/>
            <person name="Cichocki N."/>
            <person name="Veneault-Fourrey C."/>
            <person name="LaButti K."/>
            <person name="Lindquist E.A."/>
            <person name="Lipzen A."/>
            <person name="Lundell T."/>
            <person name="Morin E."/>
            <person name="Murat C."/>
            <person name="Riley R."/>
            <person name="Ohm R."/>
            <person name="Sun H."/>
            <person name="Tunlid A."/>
            <person name="Henrissat B."/>
            <person name="Grigoriev I.V."/>
            <person name="Hibbett D.S."/>
            <person name="Martin F."/>
        </authorList>
    </citation>
    <scope>NUCLEOTIDE SEQUENCE [LARGE SCALE GENOMIC DNA]</scope>
    <source>
        <strain evidence="2">UH-Slu-Lm8-n1</strain>
    </source>
</reference>
<evidence type="ECO:0000313" key="1">
    <source>
        <dbReference type="EMBL" id="KIK36108.1"/>
    </source>
</evidence>
<dbReference type="InParanoid" id="A0A0D0AW60"/>
<dbReference type="EMBL" id="KN835559">
    <property type="protein sequence ID" value="KIK36108.1"/>
    <property type="molecule type" value="Genomic_DNA"/>
</dbReference>
<accession>A0A0D0AW60</accession>
<gene>
    <name evidence="1" type="ORF">CY34DRAFT_811538</name>
</gene>
<dbReference type="Proteomes" id="UP000054485">
    <property type="component" value="Unassembled WGS sequence"/>
</dbReference>
<proteinExistence type="predicted"/>
<evidence type="ECO:0000313" key="2">
    <source>
        <dbReference type="Proteomes" id="UP000054485"/>
    </source>
</evidence>
<reference evidence="1 2" key="1">
    <citation type="submission" date="2014-04" db="EMBL/GenBank/DDBJ databases">
        <authorList>
            <consortium name="DOE Joint Genome Institute"/>
            <person name="Kuo A."/>
            <person name="Ruytinx J."/>
            <person name="Rineau F."/>
            <person name="Colpaert J."/>
            <person name="Kohler A."/>
            <person name="Nagy L.G."/>
            <person name="Floudas D."/>
            <person name="Copeland A."/>
            <person name="Barry K.W."/>
            <person name="Cichocki N."/>
            <person name="Veneault-Fourrey C."/>
            <person name="LaButti K."/>
            <person name="Lindquist E.A."/>
            <person name="Lipzen A."/>
            <person name="Lundell T."/>
            <person name="Morin E."/>
            <person name="Murat C."/>
            <person name="Sun H."/>
            <person name="Tunlid A."/>
            <person name="Henrissat B."/>
            <person name="Grigoriev I.V."/>
            <person name="Hibbett D.S."/>
            <person name="Martin F."/>
            <person name="Nordberg H.P."/>
            <person name="Cantor M.N."/>
            <person name="Hua S.X."/>
        </authorList>
    </citation>
    <scope>NUCLEOTIDE SEQUENCE [LARGE SCALE GENOMIC DNA]</scope>
    <source>
        <strain evidence="1 2">UH-Slu-Lm8-n1</strain>
    </source>
</reference>
<dbReference type="AlphaFoldDB" id="A0A0D0AW60"/>